<dbReference type="PRINTS" id="PR00455">
    <property type="entry name" value="HTHTETR"/>
</dbReference>
<reference evidence="6" key="1">
    <citation type="submission" date="2024-07" db="EMBL/GenBank/DDBJ databases">
        <authorList>
            <person name="Yu S.T."/>
        </authorList>
    </citation>
    <scope>NUCLEOTIDE SEQUENCE</scope>
    <source>
        <strain evidence="6">R21</strain>
    </source>
</reference>
<evidence type="ECO:0000256" key="4">
    <source>
        <dbReference type="PROSITE-ProRule" id="PRU00335"/>
    </source>
</evidence>
<dbReference type="InterPro" id="IPR009057">
    <property type="entry name" value="Homeodomain-like_sf"/>
</dbReference>
<dbReference type="SUPFAM" id="SSF46689">
    <property type="entry name" value="Homeodomain-like"/>
    <property type="match status" value="1"/>
</dbReference>
<evidence type="ECO:0000256" key="3">
    <source>
        <dbReference type="ARBA" id="ARBA00023163"/>
    </source>
</evidence>
<dbReference type="InterPro" id="IPR001647">
    <property type="entry name" value="HTH_TetR"/>
</dbReference>
<dbReference type="AlphaFoldDB" id="A0AB39PPE2"/>
<dbReference type="Pfam" id="PF00440">
    <property type="entry name" value="TetR_N"/>
    <property type="match status" value="1"/>
</dbReference>
<dbReference type="RefSeq" id="WP_369242787.1">
    <property type="nucleotide sequence ID" value="NZ_CP163435.1"/>
</dbReference>
<feature type="DNA-binding region" description="H-T-H motif" evidence="4">
    <location>
        <begin position="20"/>
        <end position="39"/>
    </location>
</feature>
<dbReference type="PANTHER" id="PTHR30055">
    <property type="entry name" value="HTH-TYPE TRANSCRIPTIONAL REGULATOR RUTR"/>
    <property type="match status" value="1"/>
</dbReference>
<sequence length="212" mass="22176">MEIARSAAALFMRNGLRATRAEDIARAAGIAPRTFYRYFASKEEALGPLFAAGAQKWAEAVRDAPADLPVPEALRHAVVQTLTPGIGVRRESLEWVRSLLRLAEGSPALLRVWGEACQLGERTLAGVLGARAQVDSAGQAERVVADSAGQAEVAAVAVSPELRFSAAVASAAVRVAVEAWAAGDAASDGPDSPAELALRHLGALRDFPWSAA</sequence>
<gene>
    <name evidence="6" type="ORF">AB5J56_26110</name>
</gene>
<organism evidence="6">
    <name type="scientific">Streptomyces sp. R21</name>
    <dbReference type="NCBI Taxonomy" id="3238627"/>
    <lineage>
        <taxon>Bacteria</taxon>
        <taxon>Bacillati</taxon>
        <taxon>Actinomycetota</taxon>
        <taxon>Actinomycetes</taxon>
        <taxon>Kitasatosporales</taxon>
        <taxon>Streptomycetaceae</taxon>
        <taxon>Streptomyces</taxon>
    </lineage>
</organism>
<keyword evidence="2 4" id="KW-0238">DNA-binding</keyword>
<protein>
    <submittedName>
        <fullName evidence="6">TetR family transcriptional regulator</fullName>
    </submittedName>
</protein>
<keyword evidence="1" id="KW-0805">Transcription regulation</keyword>
<dbReference type="GO" id="GO:0000976">
    <property type="term" value="F:transcription cis-regulatory region binding"/>
    <property type="evidence" value="ECO:0007669"/>
    <property type="project" value="TreeGrafter"/>
</dbReference>
<dbReference type="Gene3D" id="1.10.357.10">
    <property type="entry name" value="Tetracycline Repressor, domain 2"/>
    <property type="match status" value="1"/>
</dbReference>
<evidence type="ECO:0000256" key="2">
    <source>
        <dbReference type="ARBA" id="ARBA00023125"/>
    </source>
</evidence>
<accession>A0AB39PPE2</accession>
<proteinExistence type="predicted"/>
<dbReference type="EMBL" id="CP163435">
    <property type="protein sequence ID" value="XDQ31668.1"/>
    <property type="molecule type" value="Genomic_DNA"/>
</dbReference>
<keyword evidence="3" id="KW-0804">Transcription</keyword>
<dbReference type="InterPro" id="IPR050109">
    <property type="entry name" value="HTH-type_TetR-like_transc_reg"/>
</dbReference>
<evidence type="ECO:0000313" key="6">
    <source>
        <dbReference type="EMBL" id="XDQ31668.1"/>
    </source>
</evidence>
<dbReference type="GO" id="GO:0003700">
    <property type="term" value="F:DNA-binding transcription factor activity"/>
    <property type="evidence" value="ECO:0007669"/>
    <property type="project" value="TreeGrafter"/>
</dbReference>
<dbReference type="PROSITE" id="PS50977">
    <property type="entry name" value="HTH_TETR_2"/>
    <property type="match status" value="1"/>
</dbReference>
<dbReference type="PANTHER" id="PTHR30055:SF238">
    <property type="entry name" value="MYCOFACTOCIN BIOSYNTHESIS TRANSCRIPTIONAL REGULATOR MFTR-RELATED"/>
    <property type="match status" value="1"/>
</dbReference>
<evidence type="ECO:0000259" key="5">
    <source>
        <dbReference type="PROSITE" id="PS50977"/>
    </source>
</evidence>
<evidence type="ECO:0000256" key="1">
    <source>
        <dbReference type="ARBA" id="ARBA00023015"/>
    </source>
</evidence>
<name>A0AB39PPE2_9ACTN</name>
<feature type="domain" description="HTH tetR-type" evidence="5">
    <location>
        <begin position="1"/>
        <end position="57"/>
    </location>
</feature>